<evidence type="ECO:0000313" key="3">
    <source>
        <dbReference type="Proteomes" id="UP001230654"/>
    </source>
</evidence>
<feature type="region of interest" description="Disordered" evidence="1">
    <location>
        <begin position="283"/>
        <end position="315"/>
    </location>
</feature>
<proteinExistence type="predicted"/>
<gene>
    <name evidence="2" type="ORF">QF030_000003</name>
</gene>
<organism evidence="2 3">
    <name type="scientific">Streptomyces rishiriensis</name>
    <dbReference type="NCBI Taxonomy" id="68264"/>
    <lineage>
        <taxon>Bacteria</taxon>
        <taxon>Bacillati</taxon>
        <taxon>Actinomycetota</taxon>
        <taxon>Actinomycetes</taxon>
        <taxon>Kitasatosporales</taxon>
        <taxon>Streptomycetaceae</taxon>
        <taxon>Streptomyces</taxon>
    </lineage>
</organism>
<keyword evidence="3" id="KW-1185">Reference proteome</keyword>
<evidence type="ECO:0000313" key="2">
    <source>
        <dbReference type="EMBL" id="MDQ0577825.1"/>
    </source>
</evidence>
<reference evidence="2 3" key="1">
    <citation type="submission" date="2023-07" db="EMBL/GenBank/DDBJ databases">
        <title>Comparative genomics of wheat-associated soil bacteria to identify genetic determinants of phenazine resistance.</title>
        <authorList>
            <person name="Mouncey N."/>
        </authorList>
    </citation>
    <scope>NUCLEOTIDE SEQUENCE [LARGE SCALE GENOMIC DNA]</scope>
    <source>
        <strain evidence="2 3">B2I6</strain>
    </source>
</reference>
<sequence length="315" mass="34944">MVHSMHAEQLKASSRKWMTAALTAFAEGPESYDFAVHHAGIAAEHILKAFLAGLHPALIVEARDFDSLLHATGHGAHASAPASRAKTIGLVEAHARVHKILRNQIPINKQALEPVANARNGVAHSGVHDVAEVQTVFTTCLRLIDPLLAELKIAPDDYWGSYVPLHDRLIEERVQAARIRLEGKLAKARAIFEQRYGHLASKEREIVLATITQHSPRYMEHDLETACPACGSQGWLMGDTHIEETNNPVVVFTPYVFACSACDLDVENEEFWQLGDLGDEVELSDSPEDFYGNWEPDPKFIPDEPEDPTIDANWE</sequence>
<feature type="compositionally biased region" description="Acidic residues" evidence="1">
    <location>
        <begin position="303"/>
        <end position="315"/>
    </location>
</feature>
<accession>A0ABU0NGX7</accession>
<protein>
    <submittedName>
        <fullName evidence="2">Uncharacterized protein</fullName>
    </submittedName>
</protein>
<dbReference type="Proteomes" id="UP001230654">
    <property type="component" value="Unassembled WGS sequence"/>
</dbReference>
<name>A0ABU0NGX7_STRRH</name>
<evidence type="ECO:0000256" key="1">
    <source>
        <dbReference type="SAM" id="MobiDB-lite"/>
    </source>
</evidence>
<dbReference type="EMBL" id="JAUSWV010000001">
    <property type="protein sequence ID" value="MDQ0577825.1"/>
    <property type="molecule type" value="Genomic_DNA"/>
</dbReference>
<comment type="caution">
    <text evidence="2">The sequence shown here is derived from an EMBL/GenBank/DDBJ whole genome shotgun (WGS) entry which is preliminary data.</text>
</comment>